<keyword evidence="7 8" id="KW-0472">Membrane</keyword>
<proteinExistence type="predicted"/>
<dbReference type="EMBL" id="ANJX01000019">
    <property type="protein sequence ID" value="EPC57175.1"/>
    <property type="molecule type" value="Genomic_DNA"/>
</dbReference>
<dbReference type="InterPro" id="IPR003352">
    <property type="entry name" value="PTS_EIIC"/>
</dbReference>
<comment type="caution">
    <text evidence="10">The sequence shown here is derived from an EMBL/GenBank/DDBJ whole genome shotgun (WGS) entry which is preliminary data.</text>
</comment>
<keyword evidence="3" id="KW-1003">Cell membrane</keyword>
<dbReference type="GO" id="GO:0008982">
    <property type="term" value="F:protein-N(PI)-phosphohistidine-sugar phosphotransferase activity"/>
    <property type="evidence" value="ECO:0007669"/>
    <property type="project" value="InterPro"/>
</dbReference>
<feature type="domain" description="Phosphotransferase system EIIC" evidence="9">
    <location>
        <begin position="1"/>
        <end position="115"/>
    </location>
</feature>
<dbReference type="GO" id="GO:0005886">
    <property type="term" value="C:plasma membrane"/>
    <property type="evidence" value="ECO:0007669"/>
    <property type="project" value="UniProtKB-SubCell"/>
</dbReference>
<evidence type="ECO:0000256" key="8">
    <source>
        <dbReference type="SAM" id="Phobius"/>
    </source>
</evidence>
<sequence>MFAVLIITPISTVAIGMAIQLNGVFVDTAAIGVAVITIVLTIHSLKTDKSGVTSAVALGSMKLMIPNPFCHPIILLLTLTTGITYSVPVALFYVIGISASTGFGLVGLVRYLASINAS</sequence>
<evidence type="ECO:0000256" key="2">
    <source>
        <dbReference type="ARBA" id="ARBA00022448"/>
    </source>
</evidence>
<keyword evidence="5 8" id="KW-0812">Transmembrane</keyword>
<feature type="transmembrane region" description="Helical" evidence="8">
    <location>
        <begin position="91"/>
        <end position="113"/>
    </location>
</feature>
<evidence type="ECO:0000256" key="1">
    <source>
        <dbReference type="ARBA" id="ARBA00004651"/>
    </source>
</evidence>
<evidence type="ECO:0000256" key="5">
    <source>
        <dbReference type="ARBA" id="ARBA00022692"/>
    </source>
</evidence>
<protein>
    <recommendedName>
        <fullName evidence="9">Phosphotransferase system EIIC domain-containing protein</fullName>
    </recommendedName>
</protein>
<evidence type="ECO:0000313" key="11">
    <source>
        <dbReference type="Proteomes" id="UP000014249"/>
    </source>
</evidence>
<evidence type="ECO:0000256" key="6">
    <source>
        <dbReference type="ARBA" id="ARBA00022989"/>
    </source>
</evidence>
<keyword evidence="6 8" id="KW-1133">Transmembrane helix</keyword>
<evidence type="ECO:0000256" key="7">
    <source>
        <dbReference type="ARBA" id="ARBA00023136"/>
    </source>
</evidence>
<feature type="transmembrane region" description="Helical" evidence="8">
    <location>
        <begin position="28"/>
        <end position="45"/>
    </location>
</feature>
<reference evidence="10 11" key="1">
    <citation type="journal article" date="2013" name="PLoS ONE">
        <title>Lactobacillus paracasei comparative genomics: towards species pan-genome definition and exploitation of diversity.</title>
        <authorList>
            <person name="Smokvina T."/>
            <person name="Wels M."/>
            <person name="Polka J."/>
            <person name="Chervaux C."/>
            <person name="Brisse S."/>
            <person name="Boekhorst J."/>
            <person name="van Hylckama Vlieg J.E."/>
            <person name="Siezen R.J."/>
        </authorList>
    </citation>
    <scope>NUCLEOTIDE SEQUENCE [LARGE SCALE GENOMIC DNA]</scope>
    <source>
        <strain evidence="10 11">CNCM I-4270</strain>
    </source>
</reference>
<accession>A0A8E0IP92</accession>
<name>A0A8E0IP92_LACPA</name>
<dbReference type="GO" id="GO:0009401">
    <property type="term" value="P:phosphoenolpyruvate-dependent sugar phosphotransferase system"/>
    <property type="evidence" value="ECO:0007669"/>
    <property type="project" value="InterPro"/>
</dbReference>
<evidence type="ECO:0000256" key="3">
    <source>
        <dbReference type="ARBA" id="ARBA00022475"/>
    </source>
</evidence>
<keyword evidence="2" id="KW-0813">Transport</keyword>
<organism evidence="10 11">
    <name type="scientific">Lacticaseibacillus paracasei subsp. paracasei CNCM I-4270</name>
    <dbReference type="NCBI Taxonomy" id="1256202"/>
    <lineage>
        <taxon>Bacteria</taxon>
        <taxon>Bacillati</taxon>
        <taxon>Bacillota</taxon>
        <taxon>Bacilli</taxon>
        <taxon>Lactobacillales</taxon>
        <taxon>Lactobacillaceae</taxon>
        <taxon>Lacticaseibacillus</taxon>
    </lineage>
</organism>
<dbReference type="AlphaFoldDB" id="A0A8E0IP92"/>
<gene>
    <name evidence="10" type="ORF">Lpp77_00600</name>
</gene>
<dbReference type="Proteomes" id="UP000014249">
    <property type="component" value="Unassembled WGS sequence"/>
</dbReference>
<comment type="subcellular location">
    <subcellularLocation>
        <location evidence="1">Cell membrane</location>
        <topology evidence="1">Multi-pass membrane protein</topology>
    </subcellularLocation>
</comment>
<evidence type="ECO:0000313" key="10">
    <source>
        <dbReference type="EMBL" id="EPC57175.1"/>
    </source>
</evidence>
<feature type="transmembrane region" description="Helical" evidence="8">
    <location>
        <begin position="65"/>
        <end position="85"/>
    </location>
</feature>
<keyword evidence="4" id="KW-0762">Sugar transport</keyword>
<evidence type="ECO:0000256" key="4">
    <source>
        <dbReference type="ARBA" id="ARBA00022597"/>
    </source>
</evidence>
<dbReference type="Pfam" id="PF13303">
    <property type="entry name" value="PTS_EIIC_2"/>
    <property type="match status" value="1"/>
</dbReference>
<evidence type="ECO:0000259" key="9">
    <source>
        <dbReference type="Pfam" id="PF13303"/>
    </source>
</evidence>